<dbReference type="EMBL" id="GBXM01043108">
    <property type="protein sequence ID" value="JAH65469.1"/>
    <property type="molecule type" value="Transcribed_RNA"/>
</dbReference>
<name>A0A0E9UHY0_ANGAN</name>
<sequence length="15" mass="1821">MMQFDFSLKTFSHTT</sequence>
<organism evidence="1">
    <name type="scientific">Anguilla anguilla</name>
    <name type="common">European freshwater eel</name>
    <name type="synonym">Muraena anguilla</name>
    <dbReference type="NCBI Taxonomy" id="7936"/>
    <lineage>
        <taxon>Eukaryota</taxon>
        <taxon>Metazoa</taxon>
        <taxon>Chordata</taxon>
        <taxon>Craniata</taxon>
        <taxon>Vertebrata</taxon>
        <taxon>Euteleostomi</taxon>
        <taxon>Actinopterygii</taxon>
        <taxon>Neopterygii</taxon>
        <taxon>Teleostei</taxon>
        <taxon>Anguilliformes</taxon>
        <taxon>Anguillidae</taxon>
        <taxon>Anguilla</taxon>
    </lineage>
</organism>
<reference evidence="1" key="1">
    <citation type="submission" date="2014-11" db="EMBL/GenBank/DDBJ databases">
        <authorList>
            <person name="Amaro Gonzalez C."/>
        </authorList>
    </citation>
    <scope>NUCLEOTIDE SEQUENCE</scope>
</reference>
<protein>
    <submittedName>
        <fullName evidence="1">Uncharacterized protein</fullName>
    </submittedName>
</protein>
<evidence type="ECO:0000313" key="1">
    <source>
        <dbReference type="EMBL" id="JAH65469.1"/>
    </source>
</evidence>
<accession>A0A0E9UHY0</accession>
<reference evidence="1" key="2">
    <citation type="journal article" date="2015" name="Fish Shellfish Immunol.">
        <title>Early steps in the European eel (Anguilla anguilla)-Vibrio vulnificus interaction in the gills: Role of the RtxA13 toxin.</title>
        <authorList>
            <person name="Callol A."/>
            <person name="Pajuelo D."/>
            <person name="Ebbesson L."/>
            <person name="Teles M."/>
            <person name="MacKenzie S."/>
            <person name="Amaro C."/>
        </authorList>
    </citation>
    <scope>NUCLEOTIDE SEQUENCE</scope>
</reference>
<proteinExistence type="predicted"/>